<evidence type="ECO:0000313" key="9">
    <source>
        <dbReference type="Proteomes" id="UP000198984"/>
    </source>
</evidence>
<dbReference type="GO" id="GO:0003677">
    <property type="term" value="F:DNA binding"/>
    <property type="evidence" value="ECO:0007669"/>
    <property type="project" value="UniProtKB-KW"/>
</dbReference>
<dbReference type="STRING" id="573321.SAMN04488505_102674"/>
<dbReference type="InterPro" id="IPR013325">
    <property type="entry name" value="RNA_pol_sigma_r2"/>
</dbReference>
<dbReference type="PANTHER" id="PTHR43133:SF46">
    <property type="entry name" value="RNA POLYMERASE SIGMA-70 FACTOR ECF SUBFAMILY"/>
    <property type="match status" value="1"/>
</dbReference>
<dbReference type="GO" id="GO:0006352">
    <property type="term" value="P:DNA-templated transcription initiation"/>
    <property type="evidence" value="ECO:0007669"/>
    <property type="project" value="InterPro"/>
</dbReference>
<dbReference type="SUPFAM" id="SSF88946">
    <property type="entry name" value="Sigma2 domain of RNA polymerase sigma factors"/>
    <property type="match status" value="1"/>
</dbReference>
<accession>A0A1H7RM52</accession>
<dbReference type="Proteomes" id="UP000198984">
    <property type="component" value="Unassembled WGS sequence"/>
</dbReference>
<comment type="similarity">
    <text evidence="1">Belongs to the sigma-70 factor family. ECF subfamily.</text>
</comment>
<dbReference type="RefSeq" id="WP_089910361.1">
    <property type="nucleotide sequence ID" value="NZ_FOBB01000002.1"/>
</dbReference>
<keyword evidence="9" id="KW-1185">Reference proteome</keyword>
<dbReference type="InterPro" id="IPR014284">
    <property type="entry name" value="RNA_pol_sigma-70_dom"/>
</dbReference>
<dbReference type="InterPro" id="IPR013324">
    <property type="entry name" value="RNA_pol_sigma_r3/r4-like"/>
</dbReference>
<protein>
    <submittedName>
        <fullName evidence="8">RNA polymerase sigma-70 factor, ECF subfamily</fullName>
    </submittedName>
</protein>
<evidence type="ECO:0000313" key="8">
    <source>
        <dbReference type="EMBL" id="SEL61108.1"/>
    </source>
</evidence>
<evidence type="ECO:0000256" key="2">
    <source>
        <dbReference type="ARBA" id="ARBA00023015"/>
    </source>
</evidence>
<keyword evidence="5" id="KW-0804">Transcription</keyword>
<dbReference type="PANTHER" id="PTHR43133">
    <property type="entry name" value="RNA POLYMERASE ECF-TYPE SIGMA FACTO"/>
    <property type="match status" value="1"/>
</dbReference>
<dbReference type="InterPro" id="IPR039425">
    <property type="entry name" value="RNA_pol_sigma-70-like"/>
</dbReference>
<sequence length="193" mass="22376">MYQSSYPGELCEINDETLLALFQQGNAPAFDELYKRFWGGLYLHACRMLEQEQDAQDVVQEVFTTIYTKAGSIVLTGTLSAYLYTAVRNRVLNVIAHKRTYRQHLDSLQQFISTADHSLLHRITEKEMTARIEKEIALLPAKMREVFELSRKTTLSHKEIATRLQLSQETVKKQISNAIRTLRHKMSHFPLLF</sequence>
<proteinExistence type="inferred from homology"/>
<gene>
    <name evidence="8" type="ORF">SAMN04488505_102674</name>
</gene>
<dbReference type="Gene3D" id="1.10.1740.10">
    <property type="match status" value="1"/>
</dbReference>
<dbReference type="InterPro" id="IPR007630">
    <property type="entry name" value="RNA_pol_sigma70_r4"/>
</dbReference>
<dbReference type="SUPFAM" id="SSF88659">
    <property type="entry name" value="Sigma3 and sigma4 domains of RNA polymerase sigma factors"/>
    <property type="match status" value="1"/>
</dbReference>
<dbReference type="Pfam" id="PF04542">
    <property type="entry name" value="Sigma70_r2"/>
    <property type="match status" value="1"/>
</dbReference>
<evidence type="ECO:0000256" key="5">
    <source>
        <dbReference type="ARBA" id="ARBA00023163"/>
    </source>
</evidence>
<dbReference type="EMBL" id="FOBB01000002">
    <property type="protein sequence ID" value="SEL61108.1"/>
    <property type="molecule type" value="Genomic_DNA"/>
</dbReference>
<name>A0A1H7RM52_9BACT</name>
<dbReference type="OrthoDB" id="659569at2"/>
<feature type="domain" description="RNA polymerase sigma-70 region 2" evidence="6">
    <location>
        <begin position="34"/>
        <end position="98"/>
    </location>
</feature>
<keyword evidence="3" id="KW-0731">Sigma factor</keyword>
<dbReference type="InterPro" id="IPR007627">
    <property type="entry name" value="RNA_pol_sigma70_r2"/>
</dbReference>
<evidence type="ECO:0000259" key="7">
    <source>
        <dbReference type="Pfam" id="PF04545"/>
    </source>
</evidence>
<feature type="domain" description="RNA polymerase sigma-70 region 4" evidence="7">
    <location>
        <begin position="137"/>
        <end position="184"/>
    </location>
</feature>
<dbReference type="GO" id="GO:0016987">
    <property type="term" value="F:sigma factor activity"/>
    <property type="evidence" value="ECO:0007669"/>
    <property type="project" value="UniProtKB-KW"/>
</dbReference>
<keyword evidence="4" id="KW-0238">DNA-binding</keyword>
<keyword evidence="2" id="KW-0805">Transcription regulation</keyword>
<evidence type="ECO:0000256" key="4">
    <source>
        <dbReference type="ARBA" id="ARBA00023125"/>
    </source>
</evidence>
<dbReference type="AlphaFoldDB" id="A0A1H7RM52"/>
<dbReference type="NCBIfam" id="TIGR02985">
    <property type="entry name" value="Sig70_bacteroi1"/>
    <property type="match status" value="1"/>
</dbReference>
<reference evidence="8 9" key="1">
    <citation type="submission" date="2016-10" db="EMBL/GenBank/DDBJ databases">
        <authorList>
            <person name="de Groot N.N."/>
        </authorList>
    </citation>
    <scope>NUCLEOTIDE SEQUENCE [LARGE SCALE GENOMIC DNA]</scope>
    <source>
        <strain evidence="8 9">DSM 21039</strain>
    </source>
</reference>
<evidence type="ECO:0000259" key="6">
    <source>
        <dbReference type="Pfam" id="PF04542"/>
    </source>
</evidence>
<dbReference type="InterPro" id="IPR036388">
    <property type="entry name" value="WH-like_DNA-bd_sf"/>
</dbReference>
<dbReference type="CDD" id="cd06171">
    <property type="entry name" value="Sigma70_r4"/>
    <property type="match status" value="1"/>
</dbReference>
<dbReference type="Pfam" id="PF04545">
    <property type="entry name" value="Sigma70_r4"/>
    <property type="match status" value="1"/>
</dbReference>
<evidence type="ECO:0000256" key="1">
    <source>
        <dbReference type="ARBA" id="ARBA00010641"/>
    </source>
</evidence>
<dbReference type="NCBIfam" id="TIGR02937">
    <property type="entry name" value="sigma70-ECF"/>
    <property type="match status" value="1"/>
</dbReference>
<dbReference type="InterPro" id="IPR014327">
    <property type="entry name" value="RNA_pol_sigma70_bacteroid"/>
</dbReference>
<evidence type="ECO:0000256" key="3">
    <source>
        <dbReference type="ARBA" id="ARBA00023082"/>
    </source>
</evidence>
<organism evidence="8 9">
    <name type="scientific">Chitinophaga rupis</name>
    <dbReference type="NCBI Taxonomy" id="573321"/>
    <lineage>
        <taxon>Bacteria</taxon>
        <taxon>Pseudomonadati</taxon>
        <taxon>Bacteroidota</taxon>
        <taxon>Chitinophagia</taxon>
        <taxon>Chitinophagales</taxon>
        <taxon>Chitinophagaceae</taxon>
        <taxon>Chitinophaga</taxon>
    </lineage>
</organism>
<dbReference type="Gene3D" id="1.10.10.10">
    <property type="entry name" value="Winged helix-like DNA-binding domain superfamily/Winged helix DNA-binding domain"/>
    <property type="match status" value="1"/>
</dbReference>